<dbReference type="GO" id="GO:0005886">
    <property type="term" value="C:plasma membrane"/>
    <property type="evidence" value="ECO:0007669"/>
    <property type="project" value="TreeGrafter"/>
</dbReference>
<reference evidence="2 3" key="1">
    <citation type="journal article" date="2024" name="BMC Genomics">
        <title>Genome assembly of redclaw crayfish (Cherax quadricarinatus) provides insights into its immune adaptation and hypoxia tolerance.</title>
        <authorList>
            <person name="Liu Z."/>
            <person name="Zheng J."/>
            <person name="Li H."/>
            <person name="Fang K."/>
            <person name="Wang S."/>
            <person name="He J."/>
            <person name="Zhou D."/>
            <person name="Weng S."/>
            <person name="Chi M."/>
            <person name="Gu Z."/>
            <person name="He J."/>
            <person name="Li F."/>
            <person name="Wang M."/>
        </authorList>
    </citation>
    <scope>NUCLEOTIDE SEQUENCE [LARGE SCALE GENOMIC DNA]</scope>
    <source>
        <strain evidence="2">ZL_2023a</strain>
    </source>
</reference>
<proteinExistence type="predicted"/>
<dbReference type="GO" id="GO:0061630">
    <property type="term" value="F:ubiquitin protein ligase activity"/>
    <property type="evidence" value="ECO:0007669"/>
    <property type="project" value="TreeGrafter"/>
</dbReference>
<organism evidence="2 3">
    <name type="scientific">Cherax quadricarinatus</name>
    <name type="common">Australian red claw crayfish</name>
    <dbReference type="NCBI Taxonomy" id="27406"/>
    <lineage>
        <taxon>Eukaryota</taxon>
        <taxon>Metazoa</taxon>
        <taxon>Ecdysozoa</taxon>
        <taxon>Arthropoda</taxon>
        <taxon>Crustacea</taxon>
        <taxon>Multicrustacea</taxon>
        <taxon>Malacostraca</taxon>
        <taxon>Eumalacostraca</taxon>
        <taxon>Eucarida</taxon>
        <taxon>Decapoda</taxon>
        <taxon>Pleocyemata</taxon>
        <taxon>Astacidea</taxon>
        <taxon>Parastacoidea</taxon>
        <taxon>Parastacidae</taxon>
        <taxon>Cherax</taxon>
    </lineage>
</organism>
<evidence type="ECO:0000313" key="3">
    <source>
        <dbReference type="Proteomes" id="UP001445076"/>
    </source>
</evidence>
<dbReference type="GO" id="GO:0005634">
    <property type="term" value="C:nucleus"/>
    <property type="evidence" value="ECO:0007669"/>
    <property type="project" value="TreeGrafter"/>
</dbReference>
<dbReference type="InterPro" id="IPR014756">
    <property type="entry name" value="Ig_E-set"/>
</dbReference>
<protein>
    <submittedName>
        <fullName evidence="2">Uncharacterized protein</fullName>
    </submittedName>
</protein>
<dbReference type="EMBL" id="JARKIK010000044">
    <property type="protein sequence ID" value="KAK8736343.1"/>
    <property type="molecule type" value="Genomic_DNA"/>
</dbReference>
<keyword evidence="3" id="KW-1185">Reference proteome</keyword>
<dbReference type="InterPro" id="IPR013783">
    <property type="entry name" value="Ig-like_fold"/>
</dbReference>
<dbReference type="GO" id="GO:0007411">
    <property type="term" value="P:axon guidance"/>
    <property type="evidence" value="ECO:0007669"/>
    <property type="project" value="TreeGrafter"/>
</dbReference>
<dbReference type="PANTHER" id="PTHR45943:SF1">
    <property type="entry name" value="E3 UBIQUITIN-PROTEIN LIGASE MYCBP2"/>
    <property type="match status" value="1"/>
</dbReference>
<dbReference type="GO" id="GO:0008582">
    <property type="term" value="P:regulation of synaptic assembly at neuromuscular junction"/>
    <property type="evidence" value="ECO:0007669"/>
    <property type="project" value="TreeGrafter"/>
</dbReference>
<feature type="compositionally biased region" description="Polar residues" evidence="1">
    <location>
        <begin position="422"/>
        <end position="434"/>
    </location>
</feature>
<gene>
    <name evidence="2" type="ORF">OTU49_004951</name>
</gene>
<evidence type="ECO:0000313" key="2">
    <source>
        <dbReference type="EMBL" id="KAK8736343.1"/>
    </source>
</evidence>
<accession>A0AAW0XAD8</accession>
<dbReference type="Gene3D" id="2.60.40.10">
    <property type="entry name" value="Immunoglobulins"/>
    <property type="match status" value="1"/>
</dbReference>
<evidence type="ECO:0000256" key="1">
    <source>
        <dbReference type="SAM" id="MobiDB-lite"/>
    </source>
</evidence>
<dbReference type="Pfam" id="PF00630">
    <property type="entry name" value="Filamin"/>
    <property type="match status" value="1"/>
</dbReference>
<feature type="region of interest" description="Disordered" evidence="1">
    <location>
        <begin position="413"/>
        <end position="434"/>
    </location>
</feature>
<dbReference type="PANTHER" id="PTHR45943">
    <property type="entry name" value="E3 UBIQUITIN-PROTEIN LIGASE MYCBP2"/>
    <property type="match status" value="1"/>
</dbReference>
<dbReference type="Proteomes" id="UP001445076">
    <property type="component" value="Unassembled WGS sequence"/>
</dbReference>
<name>A0AAW0XAD8_CHEQU</name>
<comment type="caution">
    <text evidence="2">The sequence shown here is derived from an EMBL/GenBank/DDBJ whole genome shotgun (WGS) entry which is preliminary data.</text>
</comment>
<feature type="non-terminal residue" evidence="2">
    <location>
        <position position="459"/>
    </location>
</feature>
<sequence length="459" mass="51278">VTFPAAVQWMTLEFDPQCGTAQPEDSLQVYIPSLSSKNLGGSSLSSLGFSEVQDRNTQVYVSQDGVPLPPYWAVLNKFSGTQNWPEQTVILPGHEVLFSLETASDYVKDDRANTYGFRVLIVGYEWPPTPPDSLRHLEKELSYLGGLCAASLIKKDLCLPPIAGDDLDEDMELVEDLALQVYQAHPTLLSKGFALSHPPTIHQTLDGVIPFSCHSNERLFLRDFVSCAGGTSGGRLARWLQPDSYVDVRACEVLYSRDDMRAGWPAIVTILTRDQYSEVVHVPSLKVEVVAVPVNTGEEGNQGKLRRISQHVPDNMTFGGHPQPSLDVPYQVSIKDKMCYCAITMIKAYDNYSFEELRYMSPAIRRPTENMLVRSNNDGTYSCNWTPGATGWYSLHVTIDGYQLEETYKMEVKEPPQGVTPPVQSTIRRSSQQPSRLRKFVLQNSAGLRIRTHPSLQSE</sequence>
<dbReference type="SUPFAM" id="SSF81296">
    <property type="entry name" value="E set domains"/>
    <property type="match status" value="1"/>
</dbReference>
<feature type="non-terminal residue" evidence="2">
    <location>
        <position position="1"/>
    </location>
</feature>
<dbReference type="AlphaFoldDB" id="A0AAW0XAD8"/>
<dbReference type="InterPro" id="IPR017868">
    <property type="entry name" value="Filamin/ABP280_repeat-like"/>
</dbReference>